<evidence type="ECO:0000259" key="4">
    <source>
        <dbReference type="PROSITE" id="PS51379"/>
    </source>
</evidence>
<sequence length="348" mass="38392">MIGKGVRTPHIEITEFSPSVIKFILSNTDVSMANALRRIMLAEIPTLAIDLVTIVDNTSVLHDEFIVHRLGLLPIDSRQIRDFNFKDRCGCQERCNKCSVDYTLDLKCEGPTVRNVTHLDIYSTLPVPNIPLPVPRKEDVTDPNNEGILIAKLGPGQSLTARMTATKGIGKFHAKWIPVATATFTNEADIRINQSSMTNVSLKHRREIVNSCPKNVFGLSASKSEFGMFDKPVEKSTNIPDIEVLNSSDCIFCNECVNTCKNLGYINPPLIRVDTKPDKFHFVVESTGAMPAEQIIEMALEILQEKLQNLGRSVARAETAQSGADTNGNGIINITADDRAMDLVLDLS</sequence>
<dbReference type="PROSITE" id="PS51379">
    <property type="entry name" value="4FE4S_FER_2"/>
    <property type="match status" value="1"/>
</dbReference>
<dbReference type="GeneID" id="92366790"/>
<protein>
    <submittedName>
        <fullName evidence="5">DNA-directed RNA polymerase II subunit RPB3</fullName>
    </submittedName>
</protein>
<dbReference type="GO" id="GO:0005665">
    <property type="term" value="C:RNA polymerase II, core complex"/>
    <property type="evidence" value="ECO:0007669"/>
    <property type="project" value="TreeGrafter"/>
</dbReference>
<accession>A0A1J4MAE1</accession>
<dbReference type="HAMAP" id="MF_00320">
    <property type="entry name" value="RNApol_arch_Rpo3"/>
    <property type="match status" value="1"/>
</dbReference>
<dbReference type="Proteomes" id="UP000186804">
    <property type="component" value="Unassembled WGS sequence"/>
</dbReference>
<dbReference type="InterPro" id="IPR036603">
    <property type="entry name" value="RBP11-like"/>
</dbReference>
<dbReference type="OrthoDB" id="270173at2759"/>
<dbReference type="InterPro" id="IPR011262">
    <property type="entry name" value="DNA-dir_RNA_pol_insert"/>
</dbReference>
<dbReference type="PANTHER" id="PTHR11800">
    <property type="entry name" value="DNA-DIRECTED RNA POLYMERASE"/>
    <property type="match status" value="1"/>
</dbReference>
<dbReference type="Pfam" id="PF01000">
    <property type="entry name" value="RNA_pol_A_bac"/>
    <property type="match status" value="1"/>
</dbReference>
<dbReference type="GO" id="GO:0006366">
    <property type="term" value="P:transcription by RNA polymerase II"/>
    <property type="evidence" value="ECO:0007669"/>
    <property type="project" value="TreeGrafter"/>
</dbReference>
<keyword evidence="1 5" id="KW-0240">DNA-directed RNA polymerase</keyword>
<dbReference type="CDD" id="cd07031">
    <property type="entry name" value="RNAP_II_RPB3"/>
    <property type="match status" value="1"/>
</dbReference>
<dbReference type="SUPFAM" id="SSF56553">
    <property type="entry name" value="Insert subdomain of RNA polymerase alpha subunit"/>
    <property type="match status" value="1"/>
</dbReference>
<proteinExistence type="inferred from homology"/>
<dbReference type="InterPro" id="IPR022842">
    <property type="entry name" value="RNAP_Rpo3/Rpb3/RPAC1"/>
</dbReference>
<dbReference type="InterPro" id="IPR011263">
    <property type="entry name" value="DNA-dir_RNA_pol_RpoA/D/Rpb3"/>
</dbReference>
<dbReference type="PANTHER" id="PTHR11800:SF2">
    <property type="entry name" value="DNA-DIRECTED RNA POLYMERASE II SUBUNIT RPB3"/>
    <property type="match status" value="1"/>
</dbReference>
<dbReference type="Gene3D" id="2.170.120.12">
    <property type="entry name" value="DNA-directed RNA polymerase, insert domain"/>
    <property type="match status" value="1"/>
</dbReference>
<dbReference type="InterPro" id="IPR017896">
    <property type="entry name" value="4Fe4S_Fe-S-bd"/>
</dbReference>
<dbReference type="GO" id="GO:0003899">
    <property type="term" value="F:DNA-directed RNA polymerase activity"/>
    <property type="evidence" value="ECO:0007669"/>
    <property type="project" value="InterPro"/>
</dbReference>
<comment type="caution">
    <text evidence="5">The sequence shown here is derived from an EMBL/GenBank/DDBJ whole genome shotgun (WGS) entry which is preliminary data.</text>
</comment>
<dbReference type="RefSeq" id="XP_067066558.1">
    <property type="nucleotide sequence ID" value="XM_067212835.1"/>
</dbReference>
<evidence type="ECO:0000313" key="5">
    <source>
        <dbReference type="EMBL" id="OII71190.1"/>
    </source>
</evidence>
<keyword evidence="2" id="KW-0804">Transcription</keyword>
<dbReference type="SUPFAM" id="SSF55257">
    <property type="entry name" value="RBP11-like subunits of RNA polymerase"/>
    <property type="match status" value="1"/>
</dbReference>
<dbReference type="EMBL" id="LRBS01000124">
    <property type="protein sequence ID" value="OII71190.1"/>
    <property type="molecule type" value="Genomic_DNA"/>
</dbReference>
<evidence type="ECO:0000313" key="6">
    <source>
        <dbReference type="Proteomes" id="UP000186804"/>
    </source>
</evidence>
<dbReference type="VEuPathDB" id="CryptoDB:cand_026060"/>
<dbReference type="AlphaFoldDB" id="A0A1J4MAE1"/>
<reference evidence="5 6" key="1">
    <citation type="submission" date="2016-10" db="EMBL/GenBank/DDBJ databases">
        <title>Reductive evolution of mitochondrial metabolism and differential evolution of invasion-related proteins in Cryptosporidium.</title>
        <authorList>
            <person name="Liu S."/>
            <person name="Roellig D.M."/>
            <person name="Guo Y."/>
            <person name="Li N."/>
            <person name="Frace M.A."/>
            <person name="Tang K."/>
            <person name="Zhang L."/>
            <person name="Feng Y."/>
            <person name="Xiao L."/>
        </authorList>
    </citation>
    <scope>NUCLEOTIDE SEQUENCE [LARGE SCALE GENOMIC DNA]</scope>
    <source>
        <strain evidence="5">30847</strain>
    </source>
</reference>
<evidence type="ECO:0000256" key="1">
    <source>
        <dbReference type="ARBA" id="ARBA00022478"/>
    </source>
</evidence>
<dbReference type="InterPro" id="IPR036643">
    <property type="entry name" value="RNApol_insert_sf"/>
</dbReference>
<evidence type="ECO:0000256" key="3">
    <source>
        <dbReference type="ARBA" id="ARBA00025804"/>
    </source>
</evidence>
<dbReference type="SMART" id="SM00662">
    <property type="entry name" value="RPOLD"/>
    <property type="match status" value="1"/>
</dbReference>
<name>A0A1J4MAE1_9CRYT</name>
<dbReference type="Pfam" id="PF01193">
    <property type="entry name" value="RNA_pol_L"/>
    <property type="match status" value="1"/>
</dbReference>
<dbReference type="NCBIfam" id="NF001988">
    <property type="entry name" value="PRK00783.1"/>
    <property type="match status" value="1"/>
</dbReference>
<keyword evidence="6" id="KW-1185">Reference proteome</keyword>
<organism evidence="5 6">
    <name type="scientific">Cryptosporidium andersoni</name>
    <dbReference type="NCBI Taxonomy" id="117008"/>
    <lineage>
        <taxon>Eukaryota</taxon>
        <taxon>Sar</taxon>
        <taxon>Alveolata</taxon>
        <taxon>Apicomplexa</taxon>
        <taxon>Conoidasida</taxon>
        <taxon>Coccidia</taxon>
        <taxon>Eucoccidiorida</taxon>
        <taxon>Eimeriorina</taxon>
        <taxon>Cryptosporidiidae</taxon>
        <taxon>Cryptosporidium</taxon>
    </lineage>
</organism>
<evidence type="ECO:0000256" key="2">
    <source>
        <dbReference type="ARBA" id="ARBA00023163"/>
    </source>
</evidence>
<feature type="domain" description="4Fe-4S ferredoxin-type" evidence="4">
    <location>
        <begin position="240"/>
        <end position="271"/>
    </location>
</feature>
<gene>
    <name evidence="5" type="ORF">cand_026060</name>
</gene>
<dbReference type="GO" id="GO:0046983">
    <property type="term" value="F:protein dimerization activity"/>
    <property type="evidence" value="ECO:0007669"/>
    <property type="project" value="InterPro"/>
</dbReference>
<comment type="similarity">
    <text evidence="3">Belongs to the archaeal Rpo3/eukaryotic RPB3 RNA polymerase subunit family.</text>
</comment>
<dbReference type="Gene3D" id="3.30.1360.10">
    <property type="entry name" value="RNA polymerase, RBP11-like subunit"/>
    <property type="match status" value="1"/>
</dbReference>
<dbReference type="InterPro" id="IPR050518">
    <property type="entry name" value="Rpo3/RPB3_RNA_Pol_subunit"/>
</dbReference>